<reference evidence="2" key="1">
    <citation type="submission" date="2016-10" db="EMBL/GenBank/DDBJ databases">
        <authorList>
            <person name="Varghese N."/>
            <person name="Submissions S."/>
        </authorList>
    </citation>
    <scope>NUCLEOTIDE SEQUENCE [LARGE SCALE GENOMIC DNA]</scope>
    <source>
        <strain evidence="2">DSM 22376</strain>
    </source>
</reference>
<dbReference type="RefSeq" id="WP_091093567.1">
    <property type="nucleotide sequence ID" value="NZ_FNRD01000016.1"/>
</dbReference>
<evidence type="ECO:0008006" key="3">
    <source>
        <dbReference type="Google" id="ProtNLM"/>
    </source>
</evidence>
<accession>A0A1H4G4D8</accession>
<evidence type="ECO:0000313" key="2">
    <source>
        <dbReference type="Proteomes" id="UP000198951"/>
    </source>
</evidence>
<dbReference type="AlphaFoldDB" id="A0A1H4G4D8"/>
<dbReference type="OrthoDB" id="906679at2"/>
<evidence type="ECO:0000313" key="1">
    <source>
        <dbReference type="EMBL" id="SEB04257.1"/>
    </source>
</evidence>
<sequence>MKNFTQHRIFGIQWQAIVLGIVFLLLKQEIQAQYISNNGASVSISSGTVVSIDTINNDNATTLANEGIVTMNTFNNAGTTQGDGTYNIAGDFTNTGTFFSSGGTVNMNGTLAQNMTLAVSTFNNLIIDNPVGVSLYSTQTITKNLTINSGKIFKIEADKILTVNGLIANSGGNAGLVLKSTVAGTASLIHNTDNVSATVQRYISGGAEDWHFLSAPVSNQAIAGSSWVPSGTYGNGTGYDLYIWNEPTPCWTYQLNATVAPTWPSIHPSANFVKGRGYLYSTQAANPTKEFIGLLNNGAVNYPVTNVGPDRGTIEEDVRGFNLIGNPYPSAIDWKATGWIRANLLLTSGGYDMWIWNPAANNYGVYNTAVAVGTNGITENIAPMQGFYVRAAANGSVGMTNNIRVNTAASNWFKTTNNKTDIIKVRVESDSSLGYDEVLLQFGATANEAGSAKLFSRMNTAPSLYLTHEKKELTMLNLTNRVENESVPLLFKAGANGNYTISIDLESKNADVVLLEDKKTNTISDLKVTPKYQFKGSTTDTKDRFVLHFTPIKKEVTSLPAAIYYDGNEINVDLTLVEELTDIKIYDMLGKLLLDKEVEGKMIHRFDINPKNEFYIVVANSKGKSISRKVLVY</sequence>
<organism evidence="1 2">
    <name type="scientific">Flavobacterium gillisiae</name>
    <dbReference type="NCBI Taxonomy" id="150146"/>
    <lineage>
        <taxon>Bacteria</taxon>
        <taxon>Pseudomonadati</taxon>
        <taxon>Bacteroidota</taxon>
        <taxon>Flavobacteriia</taxon>
        <taxon>Flavobacteriales</taxon>
        <taxon>Flavobacteriaceae</taxon>
        <taxon>Flavobacterium</taxon>
    </lineage>
</organism>
<gene>
    <name evidence="1" type="ORF">SAMN05443667_11699</name>
</gene>
<dbReference type="STRING" id="150146.SAMN05443667_11699"/>
<dbReference type="EMBL" id="FNRD01000016">
    <property type="protein sequence ID" value="SEB04257.1"/>
    <property type="molecule type" value="Genomic_DNA"/>
</dbReference>
<dbReference type="Proteomes" id="UP000198951">
    <property type="component" value="Unassembled WGS sequence"/>
</dbReference>
<name>A0A1H4G4D8_9FLAO</name>
<keyword evidence="2" id="KW-1185">Reference proteome</keyword>
<protein>
    <recommendedName>
        <fullName evidence="3">Por secretion system C-terminal sorting domain-containing protein</fullName>
    </recommendedName>
</protein>
<proteinExistence type="predicted"/>